<evidence type="ECO:0000313" key="8">
    <source>
        <dbReference type="Proteomes" id="UP000261288"/>
    </source>
</evidence>
<dbReference type="EMBL" id="WEAY01000025">
    <property type="protein sequence ID" value="KAB6836481.1"/>
    <property type="molecule type" value="Genomic_DNA"/>
</dbReference>
<dbReference type="RefSeq" id="WP_015713507.1">
    <property type="nucleotide sequence ID" value="NZ_CP089302.1"/>
</dbReference>
<dbReference type="AlphaFoldDB" id="A0A1V8RE18"/>
<dbReference type="EMBL" id="QSRZ01000010">
    <property type="protein sequence ID" value="RGL46475.1"/>
    <property type="molecule type" value="Genomic_DNA"/>
</dbReference>
<reference evidence="9 10" key="4">
    <citation type="journal article" date="2019" name="Nat. Med.">
        <title>A library of human gut bacterial isolates paired with longitudinal multiomics data enables mechanistic microbiome research.</title>
        <authorList>
            <person name="Poyet M."/>
            <person name="Groussin M."/>
            <person name="Gibbons S.M."/>
            <person name="Avila-Pacheco J."/>
            <person name="Jiang X."/>
            <person name="Kearney S.M."/>
            <person name="Perrotta A.R."/>
            <person name="Berdy B."/>
            <person name="Zhao S."/>
            <person name="Lieberman T.D."/>
            <person name="Swanson P.K."/>
            <person name="Smith M."/>
            <person name="Roesemann S."/>
            <person name="Alexander J.E."/>
            <person name="Rich S.A."/>
            <person name="Livny J."/>
            <person name="Vlamakis H."/>
            <person name="Clish C."/>
            <person name="Bullock K."/>
            <person name="Deik A."/>
            <person name="Scott J."/>
            <person name="Pierce K.A."/>
            <person name="Xavier R.J."/>
            <person name="Alm E.J."/>
        </authorList>
    </citation>
    <scope>NUCLEOTIDE SEQUENCE [LARGE SCALE GENOMIC DNA]</scope>
    <source>
        <strain evidence="2 9">BIOML-A166</strain>
        <strain evidence="1 10">BIOML-A320</strain>
    </source>
</reference>
<evidence type="ECO:0000313" key="3">
    <source>
        <dbReference type="EMBL" id="PKC89370.1"/>
    </source>
</evidence>
<dbReference type="Proteomes" id="UP000461165">
    <property type="component" value="Unassembled WGS sequence"/>
</dbReference>
<protein>
    <submittedName>
        <fullName evidence="2">Uncharacterized protein</fullName>
    </submittedName>
</protein>
<gene>
    <name evidence="3" type="ORF">APC1503_0920</name>
    <name evidence="4" type="ORF">CE169_04700</name>
    <name evidence="5" type="ORF">DXC63_09960</name>
    <name evidence="2" type="ORF">GBC97_10225</name>
    <name evidence="1" type="ORF">GBK08_10325</name>
</gene>
<dbReference type="Proteomes" id="UP000261288">
    <property type="component" value="Unassembled WGS sequence"/>
</dbReference>
<reference evidence="4 7" key="1">
    <citation type="journal article" date="2017" name="Anaerobe">
        <title>Quantification, isolation and characterization of Bifidobacterium from the vaginal microbiomes of reproductive aged women.</title>
        <authorList>
            <person name="Freitas A.C."/>
            <person name="Hill J.E."/>
        </authorList>
    </citation>
    <scope>NUCLEOTIDE SEQUENCE [LARGE SCALE GENOMIC DNA]</scope>
    <source>
        <strain evidence="4 7">N6D05</strain>
    </source>
</reference>
<dbReference type="Proteomes" id="UP000257074">
    <property type="component" value="Unassembled WGS sequence"/>
</dbReference>
<comment type="caution">
    <text evidence="2">The sequence shown here is derived from an EMBL/GenBank/DDBJ whole genome shotgun (WGS) entry which is preliminary data.</text>
</comment>
<organism evidence="2 9">
    <name type="scientific">Bifidobacterium longum</name>
    <dbReference type="NCBI Taxonomy" id="216816"/>
    <lineage>
        <taxon>Bacteria</taxon>
        <taxon>Bacillati</taxon>
        <taxon>Actinomycetota</taxon>
        <taxon>Actinomycetes</taxon>
        <taxon>Bifidobacteriales</taxon>
        <taxon>Bifidobacteriaceae</taxon>
        <taxon>Bifidobacterium</taxon>
    </lineage>
</organism>
<dbReference type="Proteomes" id="UP000232654">
    <property type="component" value="Unassembled WGS sequence"/>
</dbReference>
<evidence type="ECO:0000313" key="6">
    <source>
        <dbReference type="Proteomes" id="UP000232654"/>
    </source>
</evidence>
<dbReference type="Proteomes" id="UP000478746">
    <property type="component" value="Unassembled WGS sequence"/>
</dbReference>
<accession>A0A1V8RE18</accession>
<evidence type="ECO:0000313" key="2">
    <source>
        <dbReference type="EMBL" id="KAB7132578.1"/>
    </source>
</evidence>
<reference evidence="5 8" key="3">
    <citation type="submission" date="2018-08" db="EMBL/GenBank/DDBJ databases">
        <title>A genome reference for cultivated species of the human gut microbiota.</title>
        <authorList>
            <person name="Zou Y."/>
            <person name="Xue W."/>
            <person name="Luo G."/>
        </authorList>
    </citation>
    <scope>NUCLEOTIDE SEQUENCE [LARGE SCALE GENOMIC DNA]</scope>
    <source>
        <strain evidence="5 8">TF06-45A</strain>
    </source>
</reference>
<evidence type="ECO:0000313" key="9">
    <source>
        <dbReference type="Proteomes" id="UP000461165"/>
    </source>
</evidence>
<reference evidence="3 6" key="2">
    <citation type="submission" date="2017-12" db="EMBL/GenBank/DDBJ databases">
        <title>Bifidobacterium longum APC/DPC strains.</title>
        <authorList>
            <person name="Arboleya S."/>
        </authorList>
    </citation>
    <scope>NUCLEOTIDE SEQUENCE [LARGE SCALE GENOMIC DNA]</scope>
    <source>
        <strain evidence="3 6">APC1503</strain>
    </source>
</reference>
<dbReference type="EMBL" id="WDVF01000025">
    <property type="protein sequence ID" value="KAB7132578.1"/>
    <property type="molecule type" value="Genomic_DNA"/>
</dbReference>
<dbReference type="EMBL" id="PJDT01000014">
    <property type="protein sequence ID" value="PKC89370.1"/>
    <property type="molecule type" value="Genomic_DNA"/>
</dbReference>
<evidence type="ECO:0000313" key="1">
    <source>
        <dbReference type="EMBL" id="KAB6836481.1"/>
    </source>
</evidence>
<sequence length="82" mass="9712">MSIKTTIVHMPSGKWRLETRQGAWPINRNWNGFNTWPEYDHKPTKEEVDVFARELFKAMFGVEPIFIGMEDDEYEYDSRAGL</sequence>
<evidence type="ECO:0000313" key="5">
    <source>
        <dbReference type="EMBL" id="RGL46475.1"/>
    </source>
</evidence>
<evidence type="ECO:0000313" key="7">
    <source>
        <dbReference type="Proteomes" id="UP000257074"/>
    </source>
</evidence>
<dbReference type="EMBL" id="NJNR01000019">
    <property type="protein sequence ID" value="RDX09090.1"/>
    <property type="molecule type" value="Genomic_DNA"/>
</dbReference>
<proteinExistence type="predicted"/>
<name>A0A1V8RE18_BIFLN</name>
<evidence type="ECO:0000313" key="4">
    <source>
        <dbReference type="EMBL" id="RDX09090.1"/>
    </source>
</evidence>
<evidence type="ECO:0000313" key="10">
    <source>
        <dbReference type="Proteomes" id="UP000478746"/>
    </source>
</evidence>